<sequence length="308" mass="35466">MACQALITCLESYLLSLKSCYASLSGGDPTPECIRDHLATLISDYVSDMLQLEDHTRKPLRVLGIGSGDGCKDICFLEVLSNGGPKIKDKYLQLFQRTIEPNEESLETFQAKSKYLPERLTSGADVKFEWFPMTFQEYVKKEKKDDINFDVVHFFHSAYYVDFETALVYCYEKELGSKGIIACAISHEESAFVRYSKEFSQQGLILNPGPYYSSKDITDLAKKNSWKYLECPGHYIRCDITSIFDHSSVERNQLLNFLTHRVDFRATASQENRQKVLDYWKNVCEEDKDSEKRTVWMKVCMIVIVKGM</sequence>
<dbReference type="Proteomes" id="UP001159427">
    <property type="component" value="Unassembled WGS sequence"/>
</dbReference>
<protein>
    <recommendedName>
        <fullName evidence="3">Histamine N-methyltransferase</fullName>
    </recommendedName>
</protein>
<organism evidence="1 2">
    <name type="scientific">Porites evermanni</name>
    <dbReference type="NCBI Taxonomy" id="104178"/>
    <lineage>
        <taxon>Eukaryota</taxon>
        <taxon>Metazoa</taxon>
        <taxon>Cnidaria</taxon>
        <taxon>Anthozoa</taxon>
        <taxon>Hexacorallia</taxon>
        <taxon>Scleractinia</taxon>
        <taxon>Fungiina</taxon>
        <taxon>Poritidae</taxon>
        <taxon>Porites</taxon>
    </lineage>
</organism>
<accession>A0ABN8LAB9</accession>
<comment type="caution">
    <text evidence="1">The sequence shown here is derived from an EMBL/GenBank/DDBJ whole genome shotgun (WGS) entry which is preliminary data.</text>
</comment>
<dbReference type="EMBL" id="CALNXI010000005">
    <property type="protein sequence ID" value="CAH3014033.1"/>
    <property type="molecule type" value="Genomic_DNA"/>
</dbReference>
<evidence type="ECO:0000313" key="1">
    <source>
        <dbReference type="EMBL" id="CAH3014033.1"/>
    </source>
</evidence>
<keyword evidence="2" id="KW-1185">Reference proteome</keyword>
<name>A0ABN8LAB9_9CNID</name>
<dbReference type="SUPFAM" id="SSF53335">
    <property type="entry name" value="S-adenosyl-L-methionine-dependent methyltransferases"/>
    <property type="match status" value="1"/>
</dbReference>
<proteinExistence type="predicted"/>
<gene>
    <name evidence="1" type="ORF">PEVE_00033521</name>
</gene>
<reference evidence="1 2" key="1">
    <citation type="submission" date="2022-05" db="EMBL/GenBank/DDBJ databases">
        <authorList>
            <consortium name="Genoscope - CEA"/>
            <person name="William W."/>
        </authorList>
    </citation>
    <scope>NUCLEOTIDE SEQUENCE [LARGE SCALE GENOMIC DNA]</scope>
</reference>
<dbReference type="Gene3D" id="3.40.50.150">
    <property type="entry name" value="Vaccinia Virus protein VP39"/>
    <property type="match status" value="1"/>
</dbReference>
<dbReference type="InterPro" id="IPR029063">
    <property type="entry name" value="SAM-dependent_MTases_sf"/>
</dbReference>
<evidence type="ECO:0008006" key="3">
    <source>
        <dbReference type="Google" id="ProtNLM"/>
    </source>
</evidence>
<evidence type="ECO:0000313" key="2">
    <source>
        <dbReference type="Proteomes" id="UP001159427"/>
    </source>
</evidence>